<keyword evidence="1" id="KW-0732">Signal</keyword>
<evidence type="ECO:0000313" key="2">
    <source>
        <dbReference type="EMBL" id="MBW71281.1"/>
    </source>
</evidence>
<name>A0A2M4D1B2_ANODA</name>
<reference evidence="2" key="1">
    <citation type="submission" date="2018-01" db="EMBL/GenBank/DDBJ databases">
        <title>An insight into the sialome of Amazonian anophelines.</title>
        <authorList>
            <person name="Ribeiro J.M."/>
            <person name="Scarpassa V."/>
            <person name="Calvo E."/>
        </authorList>
    </citation>
    <scope>NUCLEOTIDE SEQUENCE</scope>
</reference>
<sequence length="106" mass="11808">MMFTMAVWSTTLPALTAIALITDNSDGGSTLVVVSSLLMITAELGSAARLPVCNSELWRCLHCLQPYFHGHLAHMCPARKQLRQRFSVMMVRRLCSGCWDRNLGHC</sequence>
<organism evidence="2">
    <name type="scientific">Anopheles darlingi</name>
    <name type="common">Mosquito</name>
    <dbReference type="NCBI Taxonomy" id="43151"/>
    <lineage>
        <taxon>Eukaryota</taxon>
        <taxon>Metazoa</taxon>
        <taxon>Ecdysozoa</taxon>
        <taxon>Arthropoda</taxon>
        <taxon>Hexapoda</taxon>
        <taxon>Insecta</taxon>
        <taxon>Pterygota</taxon>
        <taxon>Neoptera</taxon>
        <taxon>Endopterygota</taxon>
        <taxon>Diptera</taxon>
        <taxon>Nematocera</taxon>
        <taxon>Culicoidea</taxon>
        <taxon>Culicidae</taxon>
        <taxon>Anophelinae</taxon>
        <taxon>Anopheles</taxon>
    </lineage>
</organism>
<proteinExistence type="predicted"/>
<accession>A0A2M4D1B2</accession>
<dbReference type="AlphaFoldDB" id="A0A2M4D1B2"/>
<feature type="chain" id="PRO_5014610792" evidence="1">
    <location>
        <begin position="18"/>
        <end position="106"/>
    </location>
</feature>
<protein>
    <submittedName>
        <fullName evidence="2">Putative secreted protein</fullName>
    </submittedName>
</protein>
<evidence type="ECO:0000256" key="1">
    <source>
        <dbReference type="SAM" id="SignalP"/>
    </source>
</evidence>
<feature type="signal peptide" evidence="1">
    <location>
        <begin position="1"/>
        <end position="17"/>
    </location>
</feature>
<dbReference type="EMBL" id="GGFL01007103">
    <property type="protein sequence ID" value="MBW71281.1"/>
    <property type="molecule type" value="Transcribed_RNA"/>
</dbReference>